<dbReference type="Pfam" id="PF00535">
    <property type="entry name" value="Glycos_transf_2"/>
    <property type="match status" value="1"/>
</dbReference>
<dbReference type="InterPro" id="IPR001173">
    <property type="entry name" value="Glyco_trans_2-like"/>
</dbReference>
<dbReference type="CDD" id="cd04186">
    <property type="entry name" value="GT_2_like_c"/>
    <property type="match status" value="1"/>
</dbReference>
<name>A0A1B3ZAD7_9SPHN</name>
<evidence type="ECO:0000313" key="2">
    <source>
        <dbReference type="EMBL" id="AOH84394.1"/>
    </source>
</evidence>
<dbReference type="STRING" id="1560345.AWL63_10875"/>
<sequence length="587" mass="64245">MTARPPKLLSKTFRSVFWLALRIDPAAAIRGLGWVIRGKRVRGWNRLCVVAAKNPLCFSTWARVAEHRQIENFCAGEVGVDPRYQCVIIDENLVNSEDVRATVESVSRAFGDDVVIWSGTQIAGTRPYDQEAGLARLIAMLSETAATEWLLPIRAGDVLSPSTGEILRHAQAHQPDAEILYWDEDVRRGSGRALPWIKPDWDTLLFLARDVLMGACIVRLAAAAVSKDAQSDASLPGAGIAATLSAIVETPGASTPVHIPFILTHRSPPLPDPNLTSGLDEIAMHGAGRVRATQGDRWAWRNVVPADPADWPAVSIIIPTRDRHTLLEMCIDSVRRITYAGAVEILIVDNDSTDAATHALFKRYRESGLARVVSAPGDFNFSRLNNLAAKEANGSMLCLLNNDIEALDGEWLSAMVRHAVREEVGAVGAQLLYPDGSVQHAGVVIGIGGAAGHFGKGARPDDDHYGSWIGVTRCVSAVTAACLVVRRDLYMAVGGFDEDNFAVAFNDVDFCLRLDQHGYRNVYVAQARLVHHESQSRGLDDTPQKSARFLQELGALRQRWNTDTYRDARFSPLFSRTSEACVLEFQA</sequence>
<evidence type="ECO:0000259" key="1">
    <source>
        <dbReference type="Pfam" id="PF00535"/>
    </source>
</evidence>
<dbReference type="SUPFAM" id="SSF53448">
    <property type="entry name" value="Nucleotide-diphospho-sugar transferases"/>
    <property type="match status" value="1"/>
</dbReference>
<dbReference type="AlphaFoldDB" id="A0A1B3ZAD7"/>
<organism evidence="2 3">
    <name type="scientific">Sphingomonas panacis</name>
    <dbReference type="NCBI Taxonomy" id="1560345"/>
    <lineage>
        <taxon>Bacteria</taxon>
        <taxon>Pseudomonadati</taxon>
        <taxon>Pseudomonadota</taxon>
        <taxon>Alphaproteobacteria</taxon>
        <taxon>Sphingomonadales</taxon>
        <taxon>Sphingomonadaceae</taxon>
        <taxon>Sphingomonas</taxon>
    </lineage>
</organism>
<dbReference type="KEGG" id="span:AWL63_10875"/>
<proteinExistence type="predicted"/>
<dbReference type="Proteomes" id="UP000094256">
    <property type="component" value="Chromosome"/>
</dbReference>
<evidence type="ECO:0000313" key="3">
    <source>
        <dbReference type="Proteomes" id="UP000094256"/>
    </source>
</evidence>
<dbReference type="PANTHER" id="PTHR43179">
    <property type="entry name" value="RHAMNOSYLTRANSFERASE WBBL"/>
    <property type="match status" value="1"/>
</dbReference>
<feature type="domain" description="Glycosyltransferase 2-like" evidence="1">
    <location>
        <begin position="315"/>
        <end position="437"/>
    </location>
</feature>
<dbReference type="PANTHER" id="PTHR43179:SF7">
    <property type="entry name" value="RHAMNOSYLTRANSFERASE WBBL"/>
    <property type="match status" value="1"/>
</dbReference>
<keyword evidence="3" id="KW-1185">Reference proteome</keyword>
<dbReference type="InterPro" id="IPR029044">
    <property type="entry name" value="Nucleotide-diphossugar_trans"/>
</dbReference>
<gene>
    <name evidence="2" type="ORF">AWL63_10875</name>
</gene>
<protein>
    <recommendedName>
        <fullName evidence="1">Glycosyltransferase 2-like domain-containing protein</fullName>
    </recommendedName>
</protein>
<dbReference type="OrthoDB" id="9783791at2"/>
<accession>A0A1B3ZAD7</accession>
<dbReference type="EMBL" id="CP014168">
    <property type="protein sequence ID" value="AOH84394.1"/>
    <property type="molecule type" value="Genomic_DNA"/>
</dbReference>
<reference evidence="2 3" key="1">
    <citation type="submission" date="2016-01" db="EMBL/GenBank/DDBJ databases">
        <title>Complete genome and mega plasmid sequence of Sphingomonas panacis DCY99 elicits systemic resistance in rice to Xanthomonas oryzae.</title>
        <authorList>
            <person name="Kim Y.J."/>
            <person name="Yang D.C."/>
            <person name="Sing P."/>
        </authorList>
    </citation>
    <scope>NUCLEOTIDE SEQUENCE [LARGE SCALE GENOMIC DNA]</scope>
    <source>
        <strain evidence="2 3">DCY99</strain>
    </source>
</reference>
<dbReference type="Gene3D" id="3.90.550.10">
    <property type="entry name" value="Spore Coat Polysaccharide Biosynthesis Protein SpsA, Chain A"/>
    <property type="match status" value="1"/>
</dbReference>